<dbReference type="AlphaFoldDB" id="A0A0A0JAM6"/>
<dbReference type="EMBL" id="AVPJ01000002">
    <property type="protein sequence ID" value="KGN34198.1"/>
    <property type="molecule type" value="Genomic_DNA"/>
</dbReference>
<comment type="caution">
    <text evidence="3">The sequence shown here is derived from an EMBL/GenBank/DDBJ whole genome shotgun (WGS) entry which is preliminary data.</text>
</comment>
<dbReference type="InterPro" id="IPR050923">
    <property type="entry name" value="Cell_Proc_Reg/RNA_Proc"/>
</dbReference>
<accession>A0A0A0JAM6</accession>
<dbReference type="InterPro" id="IPR008984">
    <property type="entry name" value="SMAD_FHA_dom_sf"/>
</dbReference>
<dbReference type="PANTHER" id="PTHR23308">
    <property type="entry name" value="NUCLEAR INHIBITOR OF PROTEIN PHOSPHATASE-1"/>
    <property type="match status" value="1"/>
</dbReference>
<sequence>MSVLGGARSDVTSPWVAEVWVDPQWYACQSSPDRLPDPGPPTVVALRGSQILIGRHSESASVVPHIDCVRDGAVSRRHAQLTRCEEGWVVEDLGSANGTFVSSSVGEIPEDPIEASHTVGSGHVLYLGSWTRIVLKQDKVLEGP</sequence>
<proteinExistence type="predicted"/>
<dbReference type="PROSITE" id="PS50006">
    <property type="entry name" value="FHA_DOMAIN"/>
    <property type="match status" value="1"/>
</dbReference>
<dbReference type="Proteomes" id="UP000030002">
    <property type="component" value="Unassembled WGS sequence"/>
</dbReference>
<dbReference type="STRING" id="1385520.N802_12525"/>
<reference evidence="3 4" key="1">
    <citation type="submission" date="2013-08" db="EMBL/GenBank/DDBJ databases">
        <title>The genome sequence of Knoellia sinensis.</title>
        <authorList>
            <person name="Zhu W."/>
            <person name="Wang G."/>
        </authorList>
    </citation>
    <scope>NUCLEOTIDE SEQUENCE [LARGE SCALE GENOMIC DNA]</scope>
    <source>
        <strain evidence="3 4">KCTC 19936</strain>
    </source>
</reference>
<dbReference type="eggNOG" id="COG1716">
    <property type="taxonomic scope" value="Bacteria"/>
</dbReference>
<dbReference type="OrthoDB" id="5111283at2"/>
<dbReference type="RefSeq" id="WP_052109386.1">
    <property type="nucleotide sequence ID" value="NZ_AVPJ01000002.1"/>
</dbReference>
<dbReference type="Pfam" id="PF00498">
    <property type="entry name" value="FHA"/>
    <property type="match status" value="1"/>
</dbReference>
<evidence type="ECO:0000256" key="1">
    <source>
        <dbReference type="ARBA" id="ARBA00022553"/>
    </source>
</evidence>
<organism evidence="3 4">
    <name type="scientific">Knoellia sinensis KCTC 19936</name>
    <dbReference type="NCBI Taxonomy" id="1385520"/>
    <lineage>
        <taxon>Bacteria</taxon>
        <taxon>Bacillati</taxon>
        <taxon>Actinomycetota</taxon>
        <taxon>Actinomycetes</taxon>
        <taxon>Micrococcales</taxon>
        <taxon>Intrasporangiaceae</taxon>
        <taxon>Knoellia</taxon>
    </lineage>
</organism>
<evidence type="ECO:0000313" key="3">
    <source>
        <dbReference type="EMBL" id="KGN34198.1"/>
    </source>
</evidence>
<name>A0A0A0JAM6_9MICO</name>
<dbReference type="SUPFAM" id="SSF49879">
    <property type="entry name" value="SMAD/FHA domain"/>
    <property type="match status" value="1"/>
</dbReference>
<dbReference type="Gene3D" id="2.60.200.20">
    <property type="match status" value="1"/>
</dbReference>
<keyword evidence="4" id="KW-1185">Reference proteome</keyword>
<feature type="domain" description="FHA" evidence="2">
    <location>
        <begin position="51"/>
        <end position="106"/>
    </location>
</feature>
<protein>
    <submittedName>
        <fullName evidence="3">Forkhead-associated protein</fullName>
    </submittedName>
</protein>
<keyword evidence="1" id="KW-0597">Phosphoprotein</keyword>
<dbReference type="CDD" id="cd00060">
    <property type="entry name" value="FHA"/>
    <property type="match status" value="1"/>
</dbReference>
<dbReference type="SMART" id="SM00240">
    <property type="entry name" value="FHA"/>
    <property type="match status" value="1"/>
</dbReference>
<gene>
    <name evidence="3" type="ORF">N802_12525</name>
</gene>
<evidence type="ECO:0000259" key="2">
    <source>
        <dbReference type="PROSITE" id="PS50006"/>
    </source>
</evidence>
<evidence type="ECO:0000313" key="4">
    <source>
        <dbReference type="Proteomes" id="UP000030002"/>
    </source>
</evidence>
<dbReference type="InterPro" id="IPR000253">
    <property type="entry name" value="FHA_dom"/>
</dbReference>